<gene>
    <name evidence="3" type="ORF">GCM10011494_18260</name>
</gene>
<feature type="region of interest" description="Disordered" evidence="1">
    <location>
        <begin position="37"/>
        <end position="71"/>
    </location>
</feature>
<reference evidence="3" key="1">
    <citation type="journal article" date="2014" name="Int. J. Syst. Evol. Microbiol.">
        <title>Complete genome sequence of Corynebacterium casei LMG S-19264T (=DSM 44701T), isolated from a smear-ripened cheese.</title>
        <authorList>
            <consortium name="US DOE Joint Genome Institute (JGI-PGF)"/>
            <person name="Walter F."/>
            <person name="Albersmeier A."/>
            <person name="Kalinowski J."/>
            <person name="Ruckert C."/>
        </authorList>
    </citation>
    <scope>NUCLEOTIDE SEQUENCE</scope>
    <source>
        <strain evidence="3">CGMCC 1.15095</strain>
    </source>
</reference>
<dbReference type="RefSeq" id="WP_188770716.1">
    <property type="nucleotide sequence ID" value="NZ_BMHK01000010.1"/>
</dbReference>
<evidence type="ECO:0000313" key="3">
    <source>
        <dbReference type="EMBL" id="GGC00084.1"/>
    </source>
</evidence>
<dbReference type="AlphaFoldDB" id="A0A916X5F8"/>
<reference evidence="3" key="2">
    <citation type="submission" date="2020-09" db="EMBL/GenBank/DDBJ databases">
        <authorList>
            <person name="Sun Q."/>
            <person name="Zhou Y."/>
        </authorList>
    </citation>
    <scope>NUCLEOTIDE SEQUENCE</scope>
    <source>
        <strain evidence="3">CGMCC 1.15095</strain>
    </source>
</reference>
<evidence type="ECO:0000256" key="1">
    <source>
        <dbReference type="SAM" id="MobiDB-lite"/>
    </source>
</evidence>
<protein>
    <submittedName>
        <fullName evidence="3">Uncharacterized protein</fullName>
    </submittedName>
</protein>
<name>A0A916X5F8_9SPHN</name>
<evidence type="ECO:0000256" key="2">
    <source>
        <dbReference type="SAM" id="Phobius"/>
    </source>
</evidence>
<keyword evidence="2" id="KW-1133">Transmembrane helix</keyword>
<dbReference type="Proteomes" id="UP000608154">
    <property type="component" value="Unassembled WGS sequence"/>
</dbReference>
<feature type="transmembrane region" description="Helical" evidence="2">
    <location>
        <begin position="12"/>
        <end position="33"/>
    </location>
</feature>
<keyword evidence="4" id="KW-1185">Reference proteome</keyword>
<dbReference type="EMBL" id="BMHK01000010">
    <property type="protein sequence ID" value="GGC00084.1"/>
    <property type="molecule type" value="Genomic_DNA"/>
</dbReference>
<dbReference type="PROSITE" id="PS51257">
    <property type="entry name" value="PROKAR_LIPOPROTEIN"/>
    <property type="match status" value="1"/>
</dbReference>
<feature type="region of interest" description="Disordered" evidence="1">
    <location>
        <begin position="99"/>
        <end position="131"/>
    </location>
</feature>
<keyword evidence="2" id="KW-0472">Membrane</keyword>
<organism evidence="3 4">
    <name type="scientific">Novosphingobium endophyticum</name>
    <dbReference type="NCBI Taxonomy" id="1955250"/>
    <lineage>
        <taxon>Bacteria</taxon>
        <taxon>Pseudomonadati</taxon>
        <taxon>Pseudomonadota</taxon>
        <taxon>Alphaproteobacteria</taxon>
        <taxon>Sphingomonadales</taxon>
        <taxon>Sphingomonadaceae</taxon>
        <taxon>Novosphingobium</taxon>
    </lineage>
</organism>
<feature type="compositionally biased region" description="Basic and acidic residues" evidence="1">
    <location>
        <begin position="45"/>
        <end position="54"/>
    </location>
</feature>
<keyword evidence="2" id="KW-0812">Transmembrane</keyword>
<evidence type="ECO:0000313" key="4">
    <source>
        <dbReference type="Proteomes" id="UP000608154"/>
    </source>
</evidence>
<sequence length="131" mass="13725">MRDGSDNRPRPLVTIYGSFAVGTLIVAACFGFATESEVIPGLTDTRSKAPEESRPASGSEPARMEGMPPTQQFFGAEAPEEFTEAGPREAEIRAGSPVEFEANGVPPSSAMPQGMIPPEAAPPQPEGVILP</sequence>
<comment type="caution">
    <text evidence="3">The sequence shown here is derived from an EMBL/GenBank/DDBJ whole genome shotgun (WGS) entry which is preliminary data.</text>
</comment>
<proteinExistence type="predicted"/>
<accession>A0A916X5F8</accession>